<comment type="caution">
    <text evidence="7">The sequence shown here is derived from an EMBL/GenBank/DDBJ whole genome shotgun (WGS) entry which is preliminary data.</text>
</comment>
<dbReference type="Gene3D" id="3.20.20.30">
    <property type="entry name" value="Luciferase-like domain"/>
    <property type="match status" value="1"/>
</dbReference>
<reference evidence="7 8" key="1">
    <citation type="submission" date="2021-01" db="EMBL/GenBank/DDBJ databases">
        <title>Genome public.</title>
        <authorList>
            <person name="Liu C."/>
            <person name="Sun Q."/>
        </authorList>
    </citation>
    <scope>NUCLEOTIDE SEQUENCE [LARGE SCALE GENOMIC DNA]</scope>
    <source>
        <strain evidence="7 8">JC656</strain>
    </source>
</reference>
<organism evidence="7 8">
    <name type="scientific">Sinomonas cellulolyticus</name>
    <dbReference type="NCBI Taxonomy" id="2801916"/>
    <lineage>
        <taxon>Bacteria</taxon>
        <taxon>Bacillati</taxon>
        <taxon>Actinomycetota</taxon>
        <taxon>Actinomycetes</taxon>
        <taxon>Micrococcales</taxon>
        <taxon>Micrococcaceae</taxon>
        <taxon>Sinomonas</taxon>
    </lineage>
</organism>
<keyword evidence="2" id="KW-0288">FMN</keyword>
<evidence type="ECO:0000256" key="4">
    <source>
        <dbReference type="ARBA" id="ARBA00023033"/>
    </source>
</evidence>
<dbReference type="PIRSF" id="PIRSF000337">
    <property type="entry name" value="NTA_MOA"/>
    <property type="match status" value="1"/>
</dbReference>
<feature type="domain" description="Luciferase-like" evidence="6">
    <location>
        <begin position="48"/>
        <end position="351"/>
    </location>
</feature>
<dbReference type="InterPro" id="IPR016215">
    <property type="entry name" value="NTA_MOA"/>
</dbReference>
<evidence type="ECO:0000313" key="8">
    <source>
        <dbReference type="Proteomes" id="UP000639051"/>
    </source>
</evidence>
<dbReference type="Proteomes" id="UP000639051">
    <property type="component" value="Unassembled WGS sequence"/>
</dbReference>
<dbReference type="PANTHER" id="PTHR30011:SF16">
    <property type="entry name" value="C2H2 FINGER DOMAIN TRANSCRIPTION FACTOR (EUROFUNG)-RELATED"/>
    <property type="match status" value="1"/>
</dbReference>
<keyword evidence="1" id="KW-0285">Flavoprotein</keyword>
<keyword evidence="3" id="KW-0560">Oxidoreductase</keyword>
<dbReference type="PANTHER" id="PTHR30011">
    <property type="entry name" value="ALKANESULFONATE MONOOXYGENASE-RELATED"/>
    <property type="match status" value="1"/>
</dbReference>
<keyword evidence="8" id="KW-1185">Reference proteome</keyword>
<evidence type="ECO:0000259" key="6">
    <source>
        <dbReference type="Pfam" id="PF00296"/>
    </source>
</evidence>
<dbReference type="Pfam" id="PF00296">
    <property type="entry name" value="Bac_luciferase"/>
    <property type="match status" value="1"/>
</dbReference>
<dbReference type="SUPFAM" id="SSF51679">
    <property type="entry name" value="Bacterial luciferase-like"/>
    <property type="match status" value="1"/>
</dbReference>
<keyword evidence="4" id="KW-0503">Monooxygenase</keyword>
<dbReference type="NCBIfam" id="TIGR03860">
    <property type="entry name" value="FMN_nitrolo"/>
    <property type="match status" value="1"/>
</dbReference>
<proteinExistence type="inferred from homology"/>
<name>A0ABS1JXJ9_9MICC</name>
<dbReference type="InterPro" id="IPR011251">
    <property type="entry name" value="Luciferase-like_dom"/>
</dbReference>
<accession>A0ABS1JXJ9</accession>
<sequence>MARCYRQDRWKASVPFVSTSPASNSQRQIRFNAFDMNCVGHQSPGLWRHPQDKSADYNTIGYWTHLAKVLEKGLFDGLFIADVLGTYDVFGGSNETTLAAGTQVPVNDPFLLVSAMAAVTENLGFGVTAGTAYEHPYPFARRLATLDHLTNGRVGWNVVTGYLPSAARNMGQEDQLEHDERYNHADEYLEVIYKLLEGSWGDEAVVRDREKGIFTDPSKVHEIRHEGTYFKVPGIAITEPSPQRTPVIFQAGASSRGTKFAAENAEAVFVIGPTKEILAGTVKKLRDAVEAAGRDRHDIRIYAMQTIVTGSDEATAQAKFEDYKSYADINGALALISGWMGVDLSTYAPDDVIGEDVKSNAIQSTVETFRKASGDEGKPWTIRQLAEWVGVGGFGPVIVGSGEAVARELIDWAEQTDVDGFNLAYAITPGTFEDVVEFVVPELQKLGAYPTEYAPGTLRNKLFGKGDRLPATHRAERFRLANARRA</sequence>
<evidence type="ECO:0000256" key="5">
    <source>
        <dbReference type="ARBA" id="ARBA00033748"/>
    </source>
</evidence>
<evidence type="ECO:0000313" key="7">
    <source>
        <dbReference type="EMBL" id="MBL0704084.1"/>
    </source>
</evidence>
<dbReference type="EMBL" id="JAERRC010000005">
    <property type="protein sequence ID" value="MBL0704084.1"/>
    <property type="molecule type" value="Genomic_DNA"/>
</dbReference>
<evidence type="ECO:0000256" key="2">
    <source>
        <dbReference type="ARBA" id="ARBA00022643"/>
    </source>
</evidence>
<dbReference type="InterPro" id="IPR036661">
    <property type="entry name" value="Luciferase-like_sf"/>
</dbReference>
<gene>
    <name evidence="7" type="ORF">JJE72_01020</name>
</gene>
<protein>
    <submittedName>
        <fullName evidence="7">LLM class flavin-dependent oxidoreductase</fullName>
    </submittedName>
</protein>
<dbReference type="InterPro" id="IPR051260">
    <property type="entry name" value="Diverse_substr_monoxygenases"/>
</dbReference>
<comment type="similarity">
    <text evidence="5">Belongs to the NtaA/SnaA/DszA monooxygenase family.</text>
</comment>
<evidence type="ECO:0000256" key="3">
    <source>
        <dbReference type="ARBA" id="ARBA00023002"/>
    </source>
</evidence>
<evidence type="ECO:0000256" key="1">
    <source>
        <dbReference type="ARBA" id="ARBA00022630"/>
    </source>
</evidence>